<sequence>MSKAYDQVEWYFLRQMLLKLGFANSWMDFILQYISSEIGETIQSIQRFEAGGPIEFLFVLGLIEGAKVSHRGPQISHLLFVDDCILFGEAFQKGHKH</sequence>
<keyword evidence="2" id="KW-1185">Reference proteome</keyword>
<keyword evidence="1" id="KW-0808">Transferase</keyword>
<gene>
    <name evidence="1" type="ORF">EPI10_004910</name>
</gene>
<dbReference type="EMBL" id="SMMG02000002">
    <property type="protein sequence ID" value="KAA3482685.1"/>
    <property type="molecule type" value="Genomic_DNA"/>
</dbReference>
<keyword evidence="1" id="KW-0548">Nucleotidyltransferase</keyword>
<proteinExistence type="predicted"/>
<comment type="caution">
    <text evidence="1">The sequence shown here is derived from an EMBL/GenBank/DDBJ whole genome shotgun (WGS) entry which is preliminary data.</text>
</comment>
<evidence type="ECO:0000313" key="1">
    <source>
        <dbReference type="EMBL" id="KAA3482685.1"/>
    </source>
</evidence>
<evidence type="ECO:0000313" key="2">
    <source>
        <dbReference type="Proteomes" id="UP000325315"/>
    </source>
</evidence>
<dbReference type="AlphaFoldDB" id="A0A5B6WNX8"/>
<dbReference type="OrthoDB" id="1932527at2759"/>
<protein>
    <submittedName>
        <fullName evidence="1">Reverse transcriptase</fullName>
    </submittedName>
</protein>
<dbReference type="Proteomes" id="UP000325315">
    <property type="component" value="Unassembled WGS sequence"/>
</dbReference>
<keyword evidence="1" id="KW-0695">RNA-directed DNA polymerase</keyword>
<accession>A0A5B6WNX8</accession>
<name>A0A5B6WNX8_9ROSI</name>
<dbReference type="GO" id="GO:0003964">
    <property type="term" value="F:RNA-directed DNA polymerase activity"/>
    <property type="evidence" value="ECO:0007669"/>
    <property type="project" value="UniProtKB-KW"/>
</dbReference>
<reference evidence="2" key="1">
    <citation type="journal article" date="2019" name="Plant Biotechnol. J.">
        <title>Genome sequencing of the Australian wild diploid species Gossypium australe highlights disease resistance and delayed gland morphogenesis.</title>
        <authorList>
            <person name="Cai Y."/>
            <person name="Cai X."/>
            <person name="Wang Q."/>
            <person name="Wang P."/>
            <person name="Zhang Y."/>
            <person name="Cai C."/>
            <person name="Xu Y."/>
            <person name="Wang K."/>
            <person name="Zhou Z."/>
            <person name="Wang C."/>
            <person name="Geng S."/>
            <person name="Li B."/>
            <person name="Dong Q."/>
            <person name="Hou Y."/>
            <person name="Wang H."/>
            <person name="Ai P."/>
            <person name="Liu Z."/>
            <person name="Yi F."/>
            <person name="Sun M."/>
            <person name="An G."/>
            <person name="Cheng J."/>
            <person name="Zhang Y."/>
            <person name="Shi Q."/>
            <person name="Xie Y."/>
            <person name="Shi X."/>
            <person name="Chang Y."/>
            <person name="Huang F."/>
            <person name="Chen Y."/>
            <person name="Hong S."/>
            <person name="Mi L."/>
            <person name="Sun Q."/>
            <person name="Zhang L."/>
            <person name="Zhou B."/>
            <person name="Peng R."/>
            <person name="Zhang X."/>
            <person name="Liu F."/>
        </authorList>
    </citation>
    <scope>NUCLEOTIDE SEQUENCE [LARGE SCALE GENOMIC DNA]</scope>
    <source>
        <strain evidence="2">cv. PA1801</strain>
    </source>
</reference>
<organism evidence="1 2">
    <name type="scientific">Gossypium australe</name>
    <dbReference type="NCBI Taxonomy" id="47621"/>
    <lineage>
        <taxon>Eukaryota</taxon>
        <taxon>Viridiplantae</taxon>
        <taxon>Streptophyta</taxon>
        <taxon>Embryophyta</taxon>
        <taxon>Tracheophyta</taxon>
        <taxon>Spermatophyta</taxon>
        <taxon>Magnoliopsida</taxon>
        <taxon>eudicotyledons</taxon>
        <taxon>Gunneridae</taxon>
        <taxon>Pentapetalae</taxon>
        <taxon>rosids</taxon>
        <taxon>malvids</taxon>
        <taxon>Malvales</taxon>
        <taxon>Malvaceae</taxon>
        <taxon>Malvoideae</taxon>
        <taxon>Gossypium</taxon>
    </lineage>
</organism>